<protein>
    <submittedName>
        <fullName evidence="3">S41 family peptidase</fullName>
    </submittedName>
</protein>
<feature type="domain" description="Tail specific protease" evidence="2">
    <location>
        <begin position="233"/>
        <end position="440"/>
    </location>
</feature>
<dbReference type="EMBL" id="JABBHF010000005">
    <property type="protein sequence ID" value="NMH87920.1"/>
    <property type="molecule type" value="Genomic_DNA"/>
</dbReference>
<accession>A0ABX1RY36</accession>
<keyword evidence="1" id="KW-0732">Signal</keyword>
<dbReference type="CDD" id="cd07563">
    <property type="entry name" value="Peptidase_S41_IRBP"/>
    <property type="match status" value="1"/>
</dbReference>
<dbReference type="SUPFAM" id="SSF52096">
    <property type="entry name" value="ClpP/crotonase"/>
    <property type="match status" value="1"/>
</dbReference>
<dbReference type="InterPro" id="IPR029045">
    <property type="entry name" value="ClpP/crotonase-like_dom_sf"/>
</dbReference>
<dbReference type="Gene3D" id="3.30.750.44">
    <property type="match status" value="1"/>
</dbReference>
<dbReference type="Pfam" id="PF03572">
    <property type="entry name" value="Peptidase_S41"/>
    <property type="match status" value="1"/>
</dbReference>
<name>A0ABX1RY36_9FLAO</name>
<dbReference type="PANTHER" id="PTHR11261">
    <property type="entry name" value="INTERPHOTORECEPTOR RETINOID-BINDING PROTEIN"/>
    <property type="match status" value="1"/>
</dbReference>
<feature type="chain" id="PRO_5045500448" evidence="1">
    <location>
        <begin position="30"/>
        <end position="466"/>
    </location>
</feature>
<dbReference type="SMART" id="SM00245">
    <property type="entry name" value="TSPc"/>
    <property type="match status" value="1"/>
</dbReference>
<dbReference type="PANTHER" id="PTHR11261:SF3">
    <property type="entry name" value="RETINOL-BINDING PROTEIN 3"/>
    <property type="match status" value="1"/>
</dbReference>
<keyword evidence="4" id="KW-1185">Reference proteome</keyword>
<sequence>MKRPILKKEKFVKTLNRLFLCLLFFCCFACKSDDHIPPPINSTHGFWSIADKGYILEIADDKNILYNTSSAGCSILDNDFSIEKSSFDLEVVGPDELAGISKISLSKLKLTRLTDLDSSCLPDQISNTEDVKVNFDHFWSFFNDYYAFFELRGVNWANYKNYGSQVTEDNFYDILEELILLFEDGHVSIDDDENDIYVESGIPSLIERLNTNLHGDFVIEDEDDLDEILEQKAKVIIEKYLDGTFEQDREENMLWGFINDDIAYLNILGMGGFGTDLNDELASLNSVLDEIMEDIKNSAVSKLIIDIRFNGGGFDKVSSEIASRFTNQDRVVFSKKARLGNGFTEDQVITLGPKGDFQFDKDIVLLTGPLTASAAEIFTLYLKDLPYVTIVGENTNGVFSDILTHALPNGALIGLSNEVYSDTKGIIYEAVGVGPVEENKVPFLSNNDLTNNTDGGIEKAIEVLNN</sequence>
<evidence type="ECO:0000313" key="3">
    <source>
        <dbReference type="EMBL" id="NMH87920.1"/>
    </source>
</evidence>
<dbReference type="InterPro" id="IPR005151">
    <property type="entry name" value="Tail-specific_protease"/>
</dbReference>
<evidence type="ECO:0000313" key="4">
    <source>
        <dbReference type="Proteomes" id="UP000746690"/>
    </source>
</evidence>
<dbReference type="Gene3D" id="3.90.226.10">
    <property type="entry name" value="2-enoyl-CoA Hydratase, Chain A, domain 1"/>
    <property type="match status" value="1"/>
</dbReference>
<gene>
    <name evidence="3" type="ORF">HHX25_10410</name>
</gene>
<comment type="caution">
    <text evidence="3">The sequence shown here is derived from an EMBL/GenBank/DDBJ whole genome shotgun (WGS) entry which is preliminary data.</text>
</comment>
<dbReference type="RefSeq" id="WP_169672881.1">
    <property type="nucleotide sequence ID" value="NZ_JABBHF010000005.1"/>
</dbReference>
<evidence type="ECO:0000259" key="2">
    <source>
        <dbReference type="SMART" id="SM00245"/>
    </source>
</evidence>
<organism evidence="3 4">
    <name type="scientific">Flavivirga algicola</name>
    <dbReference type="NCBI Taxonomy" id="2729136"/>
    <lineage>
        <taxon>Bacteria</taxon>
        <taxon>Pseudomonadati</taxon>
        <taxon>Bacteroidota</taxon>
        <taxon>Flavobacteriia</taxon>
        <taxon>Flavobacteriales</taxon>
        <taxon>Flavobacteriaceae</taxon>
        <taxon>Flavivirga</taxon>
    </lineage>
</organism>
<dbReference type="Proteomes" id="UP000746690">
    <property type="component" value="Unassembled WGS sequence"/>
</dbReference>
<reference evidence="3 4" key="1">
    <citation type="submission" date="2020-04" db="EMBL/GenBank/DDBJ databases">
        <title>A Flavivirga sp. nov.</title>
        <authorList>
            <person name="Sun X."/>
        </authorList>
    </citation>
    <scope>NUCLEOTIDE SEQUENCE [LARGE SCALE GENOMIC DNA]</scope>
    <source>
        <strain evidence="3 4">Y03</strain>
    </source>
</reference>
<evidence type="ECO:0000256" key="1">
    <source>
        <dbReference type="SAM" id="SignalP"/>
    </source>
</evidence>
<feature type="signal peptide" evidence="1">
    <location>
        <begin position="1"/>
        <end position="29"/>
    </location>
</feature>
<proteinExistence type="predicted"/>